<evidence type="ECO:0000256" key="1">
    <source>
        <dbReference type="ARBA" id="ARBA00022722"/>
    </source>
</evidence>
<sequence length="509" mass="56990">MSTIVFLLLLVIAAAAAFAVGFSWQRLIGKKAFEAKAEETHRLLDKAKAKVREAELEAKDKAIKILEEAKREETNTRRKLDEADERLVKKENTLDERTRQLDQAREQFTHQQKDLNHKQTDLDKMIAEEQIKLSEIAKLSPEKAKEQVLKHAEREAAEDIEHLVRKIEAEAKEEAEKRARKVIGHAIQKYAGDVVSEATITVVQLPNDEMKGRIIGREGRNINAFERAAGVDVIVDDSPSAVLISGFDLVRREIAKRAMEELVEDGRIQPARIEEIIEKARKEVNTLMKEMGEKAVYGMGITGLHPDLIKIIGRLHFRTSYGQNVLQHSIEVGYLCAAMAEEIGADTEIAKKAGFLHDIGKAVDHEITGTHPLLGRDIAKKYGLPPEIIHAIEAHHQDVEQKTVEAMLVQVADAISGGRPGARSEALESYIKRLKELEAVADGFAGVEKSYAIQAGREVRVIVKPGEIDDLEANKLAKDIAKKIEENLQYPGQIKVNVIREQRVIEYAR</sequence>
<proteinExistence type="inferred from homology"/>
<dbReference type="Pfam" id="PF12072">
    <property type="entry name" value="RNase_Y_N"/>
    <property type="match status" value="1"/>
</dbReference>
<dbReference type="NCBIfam" id="TIGR03319">
    <property type="entry name" value="RNase_Y"/>
    <property type="match status" value="1"/>
</dbReference>
<dbReference type="InterPro" id="IPR003607">
    <property type="entry name" value="HD/PDEase_dom"/>
</dbReference>
<dbReference type="SUPFAM" id="SSF109604">
    <property type="entry name" value="HD-domain/PDEase-like"/>
    <property type="match status" value="1"/>
</dbReference>
<keyword evidence="7" id="KW-0175">Coiled coil</keyword>
<evidence type="ECO:0000256" key="3">
    <source>
        <dbReference type="ARBA" id="ARBA00022801"/>
    </source>
</evidence>
<dbReference type="AlphaFoldDB" id="A0A1F4XMN7"/>
<dbReference type="Proteomes" id="UP000177521">
    <property type="component" value="Unassembled WGS sequence"/>
</dbReference>
<accession>A0A1F4XMN7</accession>
<dbReference type="PANTHER" id="PTHR12826">
    <property type="entry name" value="RIBONUCLEASE Y"/>
    <property type="match status" value="1"/>
</dbReference>
<dbReference type="CDD" id="cd00077">
    <property type="entry name" value="HDc"/>
    <property type="match status" value="1"/>
</dbReference>
<dbReference type="InterPro" id="IPR004087">
    <property type="entry name" value="KH_dom"/>
</dbReference>
<evidence type="ECO:0000259" key="8">
    <source>
        <dbReference type="PROSITE" id="PS51831"/>
    </source>
</evidence>
<comment type="function">
    <text evidence="5">Endoribonuclease that initiates mRNA decay.</text>
</comment>
<dbReference type="Pfam" id="PF00013">
    <property type="entry name" value="KH_1"/>
    <property type="match status" value="1"/>
</dbReference>
<evidence type="ECO:0000256" key="6">
    <source>
        <dbReference type="NCBIfam" id="TIGR03319"/>
    </source>
</evidence>
<gene>
    <name evidence="5" type="primary">rny</name>
    <name evidence="9" type="ORF">A2788_01470</name>
</gene>
<name>A0A1F4XMN7_9BACT</name>
<dbReference type="PANTHER" id="PTHR12826:SF15">
    <property type="entry name" value="RIBONUCLEASE Y"/>
    <property type="match status" value="1"/>
</dbReference>
<dbReference type="GO" id="GO:0006402">
    <property type="term" value="P:mRNA catabolic process"/>
    <property type="evidence" value="ECO:0007669"/>
    <property type="project" value="UniProtKB-UniRule"/>
</dbReference>
<dbReference type="InterPro" id="IPR017705">
    <property type="entry name" value="Ribonuclease_Y"/>
</dbReference>
<dbReference type="InterPro" id="IPR006675">
    <property type="entry name" value="HDIG_dom"/>
</dbReference>
<dbReference type="InterPro" id="IPR022711">
    <property type="entry name" value="RNase_Y_N"/>
</dbReference>
<dbReference type="InterPro" id="IPR004088">
    <property type="entry name" value="KH_dom_type_1"/>
</dbReference>
<dbReference type="PROSITE" id="PS51831">
    <property type="entry name" value="HD"/>
    <property type="match status" value="1"/>
</dbReference>
<keyword evidence="3 5" id="KW-0378">Hydrolase</keyword>
<evidence type="ECO:0000256" key="5">
    <source>
        <dbReference type="HAMAP-Rule" id="MF_00335"/>
    </source>
</evidence>
<dbReference type="InterPro" id="IPR036612">
    <property type="entry name" value="KH_dom_type_1_sf"/>
</dbReference>
<feature type="domain" description="HD" evidence="8">
    <location>
        <begin position="325"/>
        <end position="418"/>
    </location>
</feature>
<evidence type="ECO:0000256" key="4">
    <source>
        <dbReference type="ARBA" id="ARBA00022884"/>
    </source>
</evidence>
<organism evidence="9 10">
    <name type="scientific">Candidatus Abawacabacteria bacterium RIFCSPHIGHO2_01_FULL_46_8</name>
    <dbReference type="NCBI Taxonomy" id="1817815"/>
    <lineage>
        <taxon>Bacteria</taxon>
        <taxon>Candidatus Abawacaibacteriota</taxon>
    </lineage>
</organism>
<dbReference type="PROSITE" id="PS50084">
    <property type="entry name" value="KH_TYPE_1"/>
    <property type="match status" value="1"/>
</dbReference>
<dbReference type="GO" id="GO:0004521">
    <property type="term" value="F:RNA endonuclease activity"/>
    <property type="evidence" value="ECO:0007669"/>
    <property type="project" value="UniProtKB-UniRule"/>
</dbReference>
<reference evidence="9 10" key="1">
    <citation type="journal article" date="2016" name="Nat. Commun.">
        <title>Thousands of microbial genomes shed light on interconnected biogeochemical processes in an aquifer system.</title>
        <authorList>
            <person name="Anantharaman K."/>
            <person name="Brown C.T."/>
            <person name="Hug L.A."/>
            <person name="Sharon I."/>
            <person name="Castelle C.J."/>
            <person name="Probst A.J."/>
            <person name="Thomas B.C."/>
            <person name="Singh A."/>
            <person name="Wilkins M.J."/>
            <person name="Karaoz U."/>
            <person name="Brodie E.L."/>
            <person name="Williams K.H."/>
            <person name="Hubbard S.S."/>
            <person name="Banfield J.F."/>
        </authorList>
    </citation>
    <scope>NUCLEOTIDE SEQUENCE [LARGE SCALE GENOMIC DNA]</scope>
</reference>
<dbReference type="Gene3D" id="3.30.1370.10">
    <property type="entry name" value="K Homology domain, type 1"/>
    <property type="match status" value="1"/>
</dbReference>
<evidence type="ECO:0000313" key="9">
    <source>
        <dbReference type="EMBL" id="OGC82864.1"/>
    </source>
</evidence>
<keyword evidence="2 5" id="KW-0255">Endonuclease</keyword>
<dbReference type="SMART" id="SM00322">
    <property type="entry name" value="KH"/>
    <property type="match status" value="1"/>
</dbReference>
<dbReference type="EMBL" id="MEWS01000006">
    <property type="protein sequence ID" value="OGC82864.1"/>
    <property type="molecule type" value="Genomic_DNA"/>
</dbReference>
<evidence type="ECO:0000313" key="10">
    <source>
        <dbReference type="Proteomes" id="UP000177521"/>
    </source>
</evidence>
<dbReference type="NCBIfam" id="TIGR00277">
    <property type="entry name" value="HDIG"/>
    <property type="match status" value="1"/>
</dbReference>
<comment type="caution">
    <text evidence="9">The sequence shown here is derived from an EMBL/GenBank/DDBJ whole genome shotgun (WGS) entry which is preliminary data.</text>
</comment>
<feature type="coiled-coil region" evidence="7">
    <location>
        <begin position="30"/>
        <end position="114"/>
    </location>
</feature>
<dbReference type="Pfam" id="PF01966">
    <property type="entry name" value="HD"/>
    <property type="match status" value="1"/>
</dbReference>
<dbReference type="EC" id="3.1.-.-" evidence="5 6"/>
<dbReference type="CDD" id="cd22431">
    <property type="entry name" value="KH-I_RNaseY"/>
    <property type="match status" value="1"/>
</dbReference>
<dbReference type="SMART" id="SM00471">
    <property type="entry name" value="HDc"/>
    <property type="match status" value="1"/>
</dbReference>
<evidence type="ECO:0000256" key="2">
    <source>
        <dbReference type="ARBA" id="ARBA00022759"/>
    </source>
</evidence>
<dbReference type="HAMAP" id="MF_00335">
    <property type="entry name" value="RNase_Y"/>
    <property type="match status" value="1"/>
</dbReference>
<dbReference type="GO" id="GO:0016787">
    <property type="term" value="F:hydrolase activity"/>
    <property type="evidence" value="ECO:0007669"/>
    <property type="project" value="UniProtKB-KW"/>
</dbReference>
<dbReference type="SUPFAM" id="SSF54791">
    <property type="entry name" value="Eukaryotic type KH-domain (KH-domain type I)"/>
    <property type="match status" value="1"/>
</dbReference>
<dbReference type="GO" id="GO:0005886">
    <property type="term" value="C:plasma membrane"/>
    <property type="evidence" value="ECO:0007669"/>
    <property type="project" value="UniProtKB-UniRule"/>
</dbReference>
<keyword evidence="4 5" id="KW-0694">RNA-binding</keyword>
<comment type="similarity">
    <text evidence="5">Belongs to the RNase Y family.</text>
</comment>
<evidence type="ECO:0000256" key="7">
    <source>
        <dbReference type="SAM" id="Coils"/>
    </source>
</evidence>
<dbReference type="GO" id="GO:0003723">
    <property type="term" value="F:RNA binding"/>
    <property type="evidence" value="ECO:0007669"/>
    <property type="project" value="UniProtKB-UniRule"/>
</dbReference>
<dbReference type="Gene3D" id="1.10.3210.10">
    <property type="entry name" value="Hypothetical protein af1432"/>
    <property type="match status" value="1"/>
</dbReference>
<protein>
    <recommendedName>
        <fullName evidence="5 6">Ribonuclease Y</fullName>
        <shortName evidence="5">RNase Y</shortName>
        <ecNumber evidence="5 6">3.1.-.-</ecNumber>
    </recommendedName>
</protein>
<dbReference type="InterPro" id="IPR006674">
    <property type="entry name" value="HD_domain"/>
</dbReference>
<keyword evidence="1 5" id="KW-0540">Nuclease</keyword>